<dbReference type="EMBL" id="BMMK01000010">
    <property type="protein sequence ID" value="GGM53452.1"/>
    <property type="molecule type" value="Genomic_DNA"/>
</dbReference>
<reference evidence="2" key="1">
    <citation type="journal article" date="2014" name="Int. J. Syst. Evol. Microbiol.">
        <title>Complete genome sequence of Corynebacterium casei LMG S-19264T (=DSM 44701T), isolated from a smear-ripened cheese.</title>
        <authorList>
            <consortium name="US DOE Joint Genome Institute (JGI-PGF)"/>
            <person name="Walter F."/>
            <person name="Albersmeier A."/>
            <person name="Kalinowski J."/>
            <person name="Ruckert C."/>
        </authorList>
    </citation>
    <scope>NUCLEOTIDE SEQUENCE</scope>
    <source>
        <strain evidence="2">CGMCC 4.5737</strain>
    </source>
</reference>
<dbReference type="Gene3D" id="3.40.50.1820">
    <property type="entry name" value="alpha/beta hydrolase"/>
    <property type="match status" value="1"/>
</dbReference>
<gene>
    <name evidence="2" type="ORF">GCM10012275_25600</name>
</gene>
<protein>
    <recommendedName>
        <fullName evidence="4">Lipase</fullName>
    </recommendedName>
</protein>
<dbReference type="AlphaFoldDB" id="A0A8J3CE50"/>
<organism evidence="2 3">
    <name type="scientific">Longimycelium tulufanense</name>
    <dbReference type="NCBI Taxonomy" id="907463"/>
    <lineage>
        <taxon>Bacteria</taxon>
        <taxon>Bacillati</taxon>
        <taxon>Actinomycetota</taxon>
        <taxon>Actinomycetes</taxon>
        <taxon>Pseudonocardiales</taxon>
        <taxon>Pseudonocardiaceae</taxon>
        <taxon>Longimycelium</taxon>
    </lineage>
</organism>
<feature type="signal peptide" evidence="1">
    <location>
        <begin position="1"/>
        <end position="38"/>
    </location>
</feature>
<feature type="chain" id="PRO_5035262457" description="Lipase" evidence="1">
    <location>
        <begin position="39"/>
        <end position="341"/>
    </location>
</feature>
<keyword evidence="3" id="KW-1185">Reference proteome</keyword>
<accession>A0A8J3CE50</accession>
<comment type="caution">
    <text evidence="2">The sequence shown here is derived from an EMBL/GenBank/DDBJ whole genome shotgun (WGS) entry which is preliminary data.</text>
</comment>
<evidence type="ECO:0000313" key="2">
    <source>
        <dbReference type="EMBL" id="GGM53452.1"/>
    </source>
</evidence>
<proteinExistence type="predicted"/>
<dbReference type="PANTHER" id="PTHR37574">
    <property type="entry name" value="LIPASE B"/>
    <property type="match status" value="1"/>
</dbReference>
<dbReference type="Proteomes" id="UP000637578">
    <property type="component" value="Unassembled WGS sequence"/>
</dbReference>
<dbReference type="RefSeq" id="WP_189057271.1">
    <property type="nucleotide sequence ID" value="NZ_BMMK01000010.1"/>
</dbReference>
<dbReference type="SUPFAM" id="SSF53474">
    <property type="entry name" value="alpha/beta-Hydrolases"/>
    <property type="match status" value="1"/>
</dbReference>
<keyword evidence="1" id="KW-0732">Signal</keyword>
<evidence type="ECO:0000313" key="3">
    <source>
        <dbReference type="Proteomes" id="UP000637578"/>
    </source>
</evidence>
<reference evidence="2" key="2">
    <citation type="submission" date="2020-09" db="EMBL/GenBank/DDBJ databases">
        <authorList>
            <person name="Sun Q."/>
            <person name="Zhou Y."/>
        </authorList>
    </citation>
    <scope>NUCLEOTIDE SEQUENCE</scope>
    <source>
        <strain evidence="2">CGMCC 4.5737</strain>
    </source>
</reference>
<evidence type="ECO:0008006" key="4">
    <source>
        <dbReference type="Google" id="ProtNLM"/>
    </source>
</evidence>
<dbReference type="InterPro" id="IPR053228">
    <property type="entry name" value="Stereospecific_Lipase"/>
</dbReference>
<evidence type="ECO:0000256" key="1">
    <source>
        <dbReference type="SAM" id="SignalP"/>
    </source>
</evidence>
<dbReference type="InterPro" id="IPR029058">
    <property type="entry name" value="AB_hydrolase_fold"/>
</dbReference>
<name>A0A8J3CE50_9PSEU</name>
<sequence>MRTQVGTVAHWRKRLGGALAVVVALAAVTVLDTRPAAADPPGPPLQTPVAELDKAVHCDESIDRPGRTPVLFIPGSSVKGNENFAWNFMVALKKEGHPVCWVNYPHRGWRDLQVTSEYVVHAIRTVHERAGRKIATVGHSQGGLHGAWVQRFWPDLPSRVTDVISLGSPFQGSKLANLCNLSGAALVGCPQSFWQYRWHSNWSRALVAKPVPDGPAFTSIYTLTDQFAIPGRESSFLPGARHVGVQEICPARPLPEHLMLAVDAVAYALTLDALSHDGPADPARVPRSVCNRLLMPLDVVEALKTLPNMALEAIFHAVPDAANMLTGWVREEPPVRDYAKN</sequence>
<dbReference type="PANTHER" id="PTHR37574:SF1">
    <property type="entry name" value="LIPASE B"/>
    <property type="match status" value="1"/>
</dbReference>